<name>A0AA42B811_9GAMM</name>
<dbReference type="Proteomes" id="UP001165393">
    <property type="component" value="Unassembled WGS sequence"/>
</dbReference>
<dbReference type="Pfam" id="PF00884">
    <property type="entry name" value="Sulfatase"/>
    <property type="match status" value="1"/>
</dbReference>
<dbReference type="PANTHER" id="PTHR42693:SF53">
    <property type="entry name" value="ENDO-4-O-SULFATASE"/>
    <property type="match status" value="1"/>
</dbReference>
<dbReference type="PROSITE" id="PS51257">
    <property type="entry name" value="PROKAR_LIPOPROTEIN"/>
    <property type="match status" value="1"/>
</dbReference>
<dbReference type="AlphaFoldDB" id="A0AA42B811"/>
<dbReference type="PANTHER" id="PTHR42693">
    <property type="entry name" value="ARYLSULFATASE FAMILY MEMBER"/>
    <property type="match status" value="1"/>
</dbReference>
<gene>
    <name evidence="4" type="ORF">NAF29_11795</name>
</gene>
<evidence type="ECO:0000259" key="3">
    <source>
        <dbReference type="Pfam" id="PF00884"/>
    </source>
</evidence>
<comment type="similarity">
    <text evidence="1">Belongs to the sulfatase family.</text>
</comment>
<organism evidence="4 5">
    <name type="scientific">Echinimonas agarilytica</name>
    <dbReference type="NCBI Taxonomy" id="1215918"/>
    <lineage>
        <taxon>Bacteria</taxon>
        <taxon>Pseudomonadati</taxon>
        <taxon>Pseudomonadota</taxon>
        <taxon>Gammaproteobacteria</taxon>
        <taxon>Alteromonadales</taxon>
        <taxon>Echinimonadaceae</taxon>
        <taxon>Echinimonas</taxon>
    </lineage>
</organism>
<dbReference type="RefSeq" id="WP_251261775.1">
    <property type="nucleotide sequence ID" value="NZ_JAMQGP010000006.1"/>
</dbReference>
<evidence type="ECO:0000313" key="4">
    <source>
        <dbReference type="EMBL" id="MCM2680349.1"/>
    </source>
</evidence>
<dbReference type="InterPro" id="IPR000917">
    <property type="entry name" value="Sulfatase_N"/>
</dbReference>
<keyword evidence="2 4" id="KW-0378">Hydrolase</keyword>
<protein>
    <submittedName>
        <fullName evidence="4">Sulfatase-like hydrolase/transferase</fullName>
    </submittedName>
</protein>
<dbReference type="SUPFAM" id="SSF53649">
    <property type="entry name" value="Alkaline phosphatase-like"/>
    <property type="match status" value="1"/>
</dbReference>
<evidence type="ECO:0000256" key="2">
    <source>
        <dbReference type="ARBA" id="ARBA00022801"/>
    </source>
</evidence>
<feature type="domain" description="Sulfatase N-terminal" evidence="3">
    <location>
        <begin position="38"/>
        <end position="393"/>
    </location>
</feature>
<comment type="caution">
    <text evidence="4">The sequence shown here is derived from an EMBL/GenBank/DDBJ whole genome shotgun (WGS) entry which is preliminary data.</text>
</comment>
<dbReference type="EMBL" id="JAMQGP010000006">
    <property type="protein sequence ID" value="MCM2680349.1"/>
    <property type="molecule type" value="Genomic_DNA"/>
</dbReference>
<dbReference type="Gene3D" id="3.40.720.10">
    <property type="entry name" value="Alkaline Phosphatase, subunit A"/>
    <property type="match status" value="1"/>
</dbReference>
<evidence type="ECO:0000256" key="1">
    <source>
        <dbReference type="ARBA" id="ARBA00008779"/>
    </source>
</evidence>
<dbReference type="InterPro" id="IPR050738">
    <property type="entry name" value="Sulfatase"/>
</dbReference>
<reference evidence="4 5" key="1">
    <citation type="journal article" date="2013" name="Antonie Van Leeuwenhoek">
        <title>Echinimonas agarilytica gen. nov., sp. nov., a new gammaproteobacterium isolated from the sea urchin Strongylocentrotus intermedius.</title>
        <authorList>
            <person name="Nedashkovskaya O.I."/>
            <person name="Stenkova A.M."/>
            <person name="Zhukova N.V."/>
            <person name="Van Trappen S."/>
            <person name="Lee J.S."/>
            <person name="Kim S.B."/>
        </authorList>
    </citation>
    <scope>NUCLEOTIDE SEQUENCE [LARGE SCALE GENOMIC DNA]</scope>
    <source>
        <strain evidence="4 5">KMM 6351</strain>
    </source>
</reference>
<sequence length="528" mass="60483">MTFFKYAIAGSIAISISACSISEPPVLPAKDQQVKTQPNIIFIFSDDLSYRDLSAYGQTNFSTPHLDQLSSQSVRFSQAYAGAPECAPSRGTLLTGMSVDKQPIRLNSSARGFEVLPDNLYTFPKMLQQAGYITGVVGKWGLGYIDTTGNPLKQGFDYHYGYLTHYEAHSYFPLRLYENNEIIEFQANDDFDLYTLYGQDRRKKEQQFEDYYDDEGKLIKVDLTQATYAPDLFDRKAIEFIEHNKAQPFLLYFASNLPHGPTITDDFRQLKDRHDMSTYAREWGAMVQRLDISVGRIIETLKDNNLYDNSLIVFASDNGYSMHTPSQLEDGTRVWLEDEFLQNKGQLRGGKFGVLEAGMRIPMFMKLPNQEKAQVISQPVWLPDLFPTFADIASQPLAQKVEGYSLLPLIDSKPNAIPNQRPMYFYKNNEQAVRMGPWYAFRPHPNTPIQLYLIEDDAMLQADVAALYPSVIAQVKHIFNSHEPSEWFWNPGDTAADFKRKVQRAADEGQFIKKYYPNHIELMPWEKK</sequence>
<dbReference type="InterPro" id="IPR017850">
    <property type="entry name" value="Alkaline_phosphatase_core_sf"/>
</dbReference>
<evidence type="ECO:0000313" key="5">
    <source>
        <dbReference type="Proteomes" id="UP001165393"/>
    </source>
</evidence>
<keyword evidence="5" id="KW-1185">Reference proteome</keyword>
<dbReference type="GO" id="GO:0004065">
    <property type="term" value="F:arylsulfatase activity"/>
    <property type="evidence" value="ECO:0007669"/>
    <property type="project" value="TreeGrafter"/>
</dbReference>
<proteinExistence type="inferred from homology"/>
<accession>A0AA42B811</accession>